<organism evidence="6 7">
    <name type="scientific">Mycolicibacterium setense</name>
    <dbReference type="NCBI Taxonomy" id="431269"/>
    <lineage>
        <taxon>Bacteria</taxon>
        <taxon>Bacillati</taxon>
        <taxon>Actinomycetota</taxon>
        <taxon>Actinomycetes</taxon>
        <taxon>Mycobacteriales</taxon>
        <taxon>Mycobacteriaceae</taxon>
        <taxon>Mycolicibacterium</taxon>
    </lineage>
</organism>
<feature type="domain" description="HTH tetR-type" evidence="5">
    <location>
        <begin position="14"/>
        <end position="73"/>
    </location>
</feature>
<dbReference type="PROSITE" id="PS01081">
    <property type="entry name" value="HTH_TETR_1"/>
    <property type="match status" value="1"/>
</dbReference>
<dbReference type="InterPro" id="IPR001647">
    <property type="entry name" value="HTH_TetR"/>
</dbReference>
<gene>
    <name evidence="6" type="ORF">QQ44_13270</name>
</gene>
<protein>
    <submittedName>
        <fullName evidence="6">TetR family transcriptional regulator</fullName>
    </submittedName>
</protein>
<dbReference type="Proteomes" id="UP000031004">
    <property type="component" value="Unassembled WGS sequence"/>
</dbReference>
<dbReference type="SUPFAM" id="SSF48498">
    <property type="entry name" value="Tetracyclin repressor-like, C-terminal domain"/>
    <property type="match status" value="1"/>
</dbReference>
<keyword evidence="7" id="KW-1185">Reference proteome</keyword>
<dbReference type="PROSITE" id="PS50977">
    <property type="entry name" value="HTH_TETR_2"/>
    <property type="match status" value="1"/>
</dbReference>
<keyword evidence="3" id="KW-0804">Transcription</keyword>
<evidence type="ECO:0000313" key="7">
    <source>
        <dbReference type="Proteomes" id="UP000031004"/>
    </source>
</evidence>
<dbReference type="PRINTS" id="PR00455">
    <property type="entry name" value="HTHTETR"/>
</dbReference>
<keyword evidence="1" id="KW-0805">Transcription regulation</keyword>
<dbReference type="SUPFAM" id="SSF46689">
    <property type="entry name" value="Homeodomain-like"/>
    <property type="match status" value="1"/>
</dbReference>
<dbReference type="Gene3D" id="1.10.357.10">
    <property type="entry name" value="Tetracycline Repressor, domain 2"/>
    <property type="match status" value="1"/>
</dbReference>
<sequence>MTDRLPHMLRSDAQDNRDRVLKVARQLFSERGMDITMREVARRAGVGPATLYRRFPTKQMLVNAAFADEMRSCQDIVNDGWADPDPWRGFCSVIERISVLNSRNQGFVDAFTSANPQIDTLDTHRALVLRKLAELAERAKAAGELRRDFVIDDLVLVLLAGRGLSSTEPSDREVAARRFAALAIDAFRQSGATGKLPRSPGLIPCVVRQIPDSHSTQRR</sequence>
<feature type="DNA-binding region" description="H-T-H motif" evidence="4">
    <location>
        <begin position="36"/>
        <end position="55"/>
    </location>
</feature>
<dbReference type="EMBL" id="JTLZ01000005">
    <property type="protein sequence ID" value="KHO26615.1"/>
    <property type="molecule type" value="Genomic_DNA"/>
</dbReference>
<evidence type="ECO:0000256" key="2">
    <source>
        <dbReference type="ARBA" id="ARBA00023125"/>
    </source>
</evidence>
<dbReference type="Pfam" id="PF00440">
    <property type="entry name" value="TetR_N"/>
    <property type="match status" value="1"/>
</dbReference>
<reference evidence="6 7" key="1">
    <citation type="submission" date="2014-11" db="EMBL/GenBank/DDBJ databases">
        <title>Mycobacterium setense Manresensis Genome.</title>
        <authorList>
            <person name="Rech G."/>
            <person name="Sumoy L."/>
        </authorList>
    </citation>
    <scope>NUCLEOTIDE SEQUENCE [LARGE SCALE GENOMIC DNA]</scope>
    <source>
        <strain evidence="6 7">Manresensis</strain>
    </source>
</reference>
<dbReference type="InterPro" id="IPR036271">
    <property type="entry name" value="Tet_transcr_reg_TetR-rel_C_sf"/>
</dbReference>
<evidence type="ECO:0000256" key="4">
    <source>
        <dbReference type="PROSITE-ProRule" id="PRU00335"/>
    </source>
</evidence>
<evidence type="ECO:0000256" key="1">
    <source>
        <dbReference type="ARBA" id="ARBA00023015"/>
    </source>
</evidence>
<evidence type="ECO:0000313" key="6">
    <source>
        <dbReference type="EMBL" id="KHO26615.1"/>
    </source>
</evidence>
<dbReference type="RefSeq" id="WP_039320200.1">
    <property type="nucleotide sequence ID" value="NZ_JACKSA010000447.1"/>
</dbReference>
<keyword evidence="2 4" id="KW-0238">DNA-binding</keyword>
<proteinExistence type="predicted"/>
<dbReference type="InterPro" id="IPR023772">
    <property type="entry name" value="DNA-bd_HTH_TetR-type_CS"/>
</dbReference>
<evidence type="ECO:0000256" key="3">
    <source>
        <dbReference type="ARBA" id="ARBA00023163"/>
    </source>
</evidence>
<dbReference type="InterPro" id="IPR050109">
    <property type="entry name" value="HTH-type_TetR-like_transc_reg"/>
</dbReference>
<evidence type="ECO:0000259" key="5">
    <source>
        <dbReference type="PROSITE" id="PS50977"/>
    </source>
</evidence>
<dbReference type="PANTHER" id="PTHR30055:SF234">
    <property type="entry name" value="HTH-TYPE TRANSCRIPTIONAL REGULATOR BETI"/>
    <property type="match status" value="1"/>
</dbReference>
<dbReference type="PANTHER" id="PTHR30055">
    <property type="entry name" value="HTH-TYPE TRANSCRIPTIONAL REGULATOR RUTR"/>
    <property type="match status" value="1"/>
</dbReference>
<comment type="caution">
    <text evidence="6">The sequence shown here is derived from an EMBL/GenBank/DDBJ whole genome shotgun (WGS) entry which is preliminary data.</text>
</comment>
<accession>A0ABR4YWJ6</accession>
<name>A0ABR4YWJ6_9MYCO</name>
<dbReference type="InterPro" id="IPR009057">
    <property type="entry name" value="Homeodomain-like_sf"/>
</dbReference>